<sequence>MRHQAFVVARVRPHGDATLPPKYRCIAAFHHQWCYGSLPLRAALRFLALLAEKDNAQLVAAEVAALHGLYGRWGEAPEMVKVPAPIVAFLLATSWSLELESKESPYASGVSFDNGVLDAEMGTYDGDNDDGITVIDVTDPLRPAYCFNDVGGLPLSAVEYVGRYYKLPDDATSENPSDGNKPSPDDKQAISEGKPSSMDEEAKADERAVSDEEENNADDTKASSDEQKPSSAVRDEGDSDSDNDSEHSEDDAIDDGAGAKNRWPPDLPSLVTALKDVDMVTIEMLHEAWPTEYEEALQLAHADAPPAPANADPTAAPLPSMASMALTKALAHSLETGDTDALEDWMWQPEMLAAARAQLRQMAPFPDTGIALLNSILAKDTAEHGVLDLSGFALSSDQIAQVVAERVVDEVDLSNNPVVDVAAVKHVLTASPRLRRLVLLGCPAISEDAIVSMLNAEPTLFYHIGALLHPALLSWKRDLRRKPPYTSALTFVFHDEQRVHAYARPYYTPAGLVHALTTLFSALCADDPFLPYAVAQSALVPHSLLAAAPPRAGQSWRGRSTALLPRFSLRVLNGEGWAFFFKMSRMGFGDNAYGFARFFADAQAGAPVSDVGEAALKDPATHAPIGEVLGLRAFLERLVAEGRPAAAEEDVEVLEGHISALGGEKYRLRLMQAEDLENFRAARFVSFS</sequence>
<evidence type="ECO:0000313" key="2">
    <source>
        <dbReference type="Proteomes" id="UP000814033"/>
    </source>
</evidence>
<accession>A0ACB8RGQ5</accession>
<organism evidence="1 2">
    <name type="scientific">Auriscalpium vulgare</name>
    <dbReference type="NCBI Taxonomy" id="40419"/>
    <lineage>
        <taxon>Eukaryota</taxon>
        <taxon>Fungi</taxon>
        <taxon>Dikarya</taxon>
        <taxon>Basidiomycota</taxon>
        <taxon>Agaricomycotina</taxon>
        <taxon>Agaricomycetes</taxon>
        <taxon>Russulales</taxon>
        <taxon>Auriscalpiaceae</taxon>
        <taxon>Auriscalpium</taxon>
    </lineage>
</organism>
<proteinExistence type="predicted"/>
<reference evidence="1" key="1">
    <citation type="submission" date="2021-02" db="EMBL/GenBank/DDBJ databases">
        <authorList>
            <consortium name="DOE Joint Genome Institute"/>
            <person name="Ahrendt S."/>
            <person name="Looney B.P."/>
            <person name="Miyauchi S."/>
            <person name="Morin E."/>
            <person name="Drula E."/>
            <person name="Courty P.E."/>
            <person name="Chicoki N."/>
            <person name="Fauchery L."/>
            <person name="Kohler A."/>
            <person name="Kuo A."/>
            <person name="Labutti K."/>
            <person name="Pangilinan J."/>
            <person name="Lipzen A."/>
            <person name="Riley R."/>
            <person name="Andreopoulos W."/>
            <person name="He G."/>
            <person name="Johnson J."/>
            <person name="Barry K.W."/>
            <person name="Grigoriev I.V."/>
            <person name="Nagy L."/>
            <person name="Hibbett D."/>
            <person name="Henrissat B."/>
            <person name="Matheny P.B."/>
            <person name="Labbe J."/>
            <person name="Martin F."/>
        </authorList>
    </citation>
    <scope>NUCLEOTIDE SEQUENCE</scope>
    <source>
        <strain evidence="1">FP105234-sp</strain>
    </source>
</reference>
<evidence type="ECO:0000313" key="1">
    <source>
        <dbReference type="EMBL" id="KAI0043324.1"/>
    </source>
</evidence>
<dbReference type="EMBL" id="MU276023">
    <property type="protein sequence ID" value="KAI0043324.1"/>
    <property type="molecule type" value="Genomic_DNA"/>
</dbReference>
<protein>
    <submittedName>
        <fullName evidence="1">Uncharacterized protein</fullName>
    </submittedName>
</protein>
<dbReference type="Proteomes" id="UP000814033">
    <property type="component" value="Unassembled WGS sequence"/>
</dbReference>
<reference evidence="1" key="2">
    <citation type="journal article" date="2022" name="New Phytol.">
        <title>Evolutionary transition to the ectomycorrhizal habit in the genomes of a hyperdiverse lineage of mushroom-forming fungi.</title>
        <authorList>
            <person name="Looney B."/>
            <person name="Miyauchi S."/>
            <person name="Morin E."/>
            <person name="Drula E."/>
            <person name="Courty P.E."/>
            <person name="Kohler A."/>
            <person name="Kuo A."/>
            <person name="LaButti K."/>
            <person name="Pangilinan J."/>
            <person name="Lipzen A."/>
            <person name="Riley R."/>
            <person name="Andreopoulos W."/>
            <person name="He G."/>
            <person name="Johnson J."/>
            <person name="Nolan M."/>
            <person name="Tritt A."/>
            <person name="Barry K.W."/>
            <person name="Grigoriev I.V."/>
            <person name="Nagy L.G."/>
            <person name="Hibbett D."/>
            <person name="Henrissat B."/>
            <person name="Matheny P.B."/>
            <person name="Labbe J."/>
            <person name="Martin F.M."/>
        </authorList>
    </citation>
    <scope>NUCLEOTIDE SEQUENCE</scope>
    <source>
        <strain evidence="1">FP105234-sp</strain>
    </source>
</reference>
<name>A0ACB8RGQ5_9AGAM</name>
<comment type="caution">
    <text evidence="1">The sequence shown here is derived from an EMBL/GenBank/DDBJ whole genome shotgun (WGS) entry which is preliminary data.</text>
</comment>
<gene>
    <name evidence="1" type="ORF">FA95DRAFT_1563448</name>
</gene>
<keyword evidence="2" id="KW-1185">Reference proteome</keyword>